<evidence type="ECO:0000313" key="3">
    <source>
        <dbReference type="EMBL" id="KAK7858041.1"/>
    </source>
</evidence>
<reference evidence="3 4" key="1">
    <citation type="journal article" date="2018" name="Sci. Data">
        <title>The draft genome sequence of cork oak.</title>
        <authorList>
            <person name="Ramos A.M."/>
            <person name="Usie A."/>
            <person name="Barbosa P."/>
            <person name="Barros P.M."/>
            <person name="Capote T."/>
            <person name="Chaves I."/>
            <person name="Simoes F."/>
            <person name="Abreu I."/>
            <person name="Carrasquinho I."/>
            <person name="Faro C."/>
            <person name="Guimaraes J.B."/>
            <person name="Mendonca D."/>
            <person name="Nobrega F."/>
            <person name="Rodrigues L."/>
            <person name="Saibo N.J.M."/>
            <person name="Varela M.C."/>
            <person name="Egas C."/>
            <person name="Matos J."/>
            <person name="Miguel C.M."/>
            <person name="Oliveira M.M."/>
            <person name="Ricardo C.P."/>
            <person name="Goncalves S."/>
        </authorList>
    </citation>
    <scope>NUCLEOTIDE SEQUENCE [LARGE SCALE GENOMIC DNA]</scope>
    <source>
        <strain evidence="4">cv. HL8</strain>
    </source>
</reference>
<dbReference type="InterPro" id="IPR000719">
    <property type="entry name" value="Prot_kinase_dom"/>
</dbReference>
<dbReference type="InterPro" id="IPR011009">
    <property type="entry name" value="Kinase-like_dom_sf"/>
</dbReference>
<protein>
    <submittedName>
        <fullName evidence="3">Putativeinactive leucine-rich repeat receptor-like protein kinase</fullName>
    </submittedName>
</protein>
<dbReference type="GO" id="GO:0005524">
    <property type="term" value="F:ATP binding"/>
    <property type="evidence" value="ECO:0007669"/>
    <property type="project" value="InterPro"/>
</dbReference>
<sequence length="154" mass="18130">MCELTILGRLRHYHLLSLLGFCIERKEKILVYKYMSNGNLYDWIHSLEDDSMKLEWPLRVRIAVGQAKGLAWLHYKSLVRNEYDEEIIRLIKIAYDCVQPFPHQRPTMVEVYQKTWVVGVRYGIAYDFKIVRRPQIAAAASTGKEIIEIETIET</sequence>
<dbReference type="PROSITE" id="PS50011">
    <property type="entry name" value="PROTEIN_KINASE_DOM"/>
    <property type="match status" value="1"/>
</dbReference>
<dbReference type="InterPro" id="IPR001245">
    <property type="entry name" value="Ser-Thr/Tyr_kinase_cat_dom"/>
</dbReference>
<evidence type="ECO:0000259" key="2">
    <source>
        <dbReference type="PROSITE" id="PS50011"/>
    </source>
</evidence>
<comment type="caution">
    <text evidence="3">The sequence shown here is derived from an EMBL/GenBank/DDBJ whole genome shotgun (WGS) entry which is preliminary data.</text>
</comment>
<proteinExistence type="predicted"/>
<dbReference type="InterPro" id="IPR051824">
    <property type="entry name" value="LRR_Rcpt-Like_S/T_Kinase"/>
</dbReference>
<comment type="subcellular location">
    <subcellularLocation>
        <location evidence="1">Membrane</location>
        <topology evidence="1">Single-pass type I membrane protein</topology>
    </subcellularLocation>
</comment>
<dbReference type="GO" id="GO:0016020">
    <property type="term" value="C:membrane"/>
    <property type="evidence" value="ECO:0007669"/>
    <property type="project" value="UniProtKB-SubCell"/>
</dbReference>
<dbReference type="Proteomes" id="UP000237347">
    <property type="component" value="Unassembled WGS sequence"/>
</dbReference>
<dbReference type="Pfam" id="PF07714">
    <property type="entry name" value="PK_Tyr_Ser-Thr"/>
    <property type="match status" value="1"/>
</dbReference>
<accession>A0AAW0M4E5</accession>
<dbReference type="SUPFAM" id="SSF56112">
    <property type="entry name" value="Protein kinase-like (PK-like)"/>
    <property type="match status" value="1"/>
</dbReference>
<gene>
    <name evidence="3" type="ORF">CFP56_014515</name>
</gene>
<dbReference type="GO" id="GO:0004672">
    <property type="term" value="F:protein kinase activity"/>
    <property type="evidence" value="ECO:0007669"/>
    <property type="project" value="InterPro"/>
</dbReference>
<organism evidence="3 4">
    <name type="scientific">Quercus suber</name>
    <name type="common">Cork oak</name>
    <dbReference type="NCBI Taxonomy" id="58331"/>
    <lineage>
        <taxon>Eukaryota</taxon>
        <taxon>Viridiplantae</taxon>
        <taxon>Streptophyta</taxon>
        <taxon>Embryophyta</taxon>
        <taxon>Tracheophyta</taxon>
        <taxon>Spermatophyta</taxon>
        <taxon>Magnoliopsida</taxon>
        <taxon>eudicotyledons</taxon>
        <taxon>Gunneridae</taxon>
        <taxon>Pentapetalae</taxon>
        <taxon>rosids</taxon>
        <taxon>fabids</taxon>
        <taxon>Fagales</taxon>
        <taxon>Fagaceae</taxon>
        <taxon>Quercus</taxon>
    </lineage>
</organism>
<feature type="domain" description="Protein kinase" evidence="2">
    <location>
        <begin position="1"/>
        <end position="154"/>
    </location>
</feature>
<dbReference type="PANTHER" id="PTHR48006:SF88">
    <property type="entry name" value="LRR RECEPTOR-LIKE KINASE FAMILY PROTEIN"/>
    <property type="match status" value="1"/>
</dbReference>
<evidence type="ECO:0000313" key="4">
    <source>
        <dbReference type="Proteomes" id="UP000237347"/>
    </source>
</evidence>
<evidence type="ECO:0000256" key="1">
    <source>
        <dbReference type="ARBA" id="ARBA00004479"/>
    </source>
</evidence>
<keyword evidence="4" id="KW-1185">Reference proteome</keyword>
<name>A0AAW0M4E5_QUESU</name>
<dbReference type="Gene3D" id="1.10.510.10">
    <property type="entry name" value="Transferase(Phosphotransferase) domain 1"/>
    <property type="match status" value="1"/>
</dbReference>
<dbReference type="AlphaFoldDB" id="A0AAW0M4E5"/>
<dbReference type="PANTHER" id="PTHR48006">
    <property type="entry name" value="LEUCINE-RICH REPEAT-CONTAINING PROTEIN DDB_G0281931-RELATED"/>
    <property type="match status" value="1"/>
</dbReference>
<dbReference type="EMBL" id="PKMF04000022">
    <property type="protein sequence ID" value="KAK7858041.1"/>
    <property type="molecule type" value="Genomic_DNA"/>
</dbReference>